<dbReference type="KEGG" id="cfer:D4Z93_03120"/>
<feature type="coiled-coil region" evidence="1">
    <location>
        <begin position="85"/>
        <end position="124"/>
    </location>
</feature>
<dbReference type="InterPro" id="IPR046229">
    <property type="entry name" value="TnpC-like"/>
</dbReference>
<evidence type="ECO:0000313" key="3">
    <source>
        <dbReference type="Proteomes" id="UP000266301"/>
    </source>
</evidence>
<evidence type="ECO:0000313" key="2">
    <source>
        <dbReference type="EMBL" id="AYD39585.1"/>
    </source>
</evidence>
<name>A0A386H216_9CLOT</name>
<protein>
    <recommendedName>
        <fullName evidence="4">Transposase</fullName>
    </recommendedName>
</protein>
<evidence type="ECO:0008006" key="4">
    <source>
        <dbReference type="Google" id="ProtNLM"/>
    </source>
</evidence>
<dbReference type="Proteomes" id="UP000266301">
    <property type="component" value="Chromosome"/>
</dbReference>
<keyword evidence="3" id="KW-1185">Reference proteome</keyword>
<accession>A0A386H216</accession>
<proteinExistence type="predicted"/>
<gene>
    <name evidence="2" type="ORF">D4Z93_03120</name>
</gene>
<keyword evidence="1" id="KW-0175">Coiled coil</keyword>
<reference evidence="2 3" key="1">
    <citation type="journal article" date="2019" name="Int. J. Syst. Evol. Microbiol.">
        <title>Clostridium fermenticellae sp. nov., isolated from the mud in a fermentation cellar for the production of the Chinese liquor, baijiu.</title>
        <authorList>
            <person name="Xu P.X."/>
            <person name="Chai L.J."/>
            <person name="Qiu T."/>
            <person name="Zhang X.J."/>
            <person name="Lu Z.M."/>
            <person name="Xiao C."/>
            <person name="Wang S.T."/>
            <person name="Shen C.H."/>
            <person name="Shi J.S."/>
            <person name="Xu Z.H."/>
        </authorList>
    </citation>
    <scope>NUCLEOTIDE SEQUENCE [LARGE SCALE GENOMIC DNA]</scope>
    <source>
        <strain evidence="2 3">JN500901</strain>
    </source>
</reference>
<evidence type="ECO:0000256" key="1">
    <source>
        <dbReference type="SAM" id="Coils"/>
    </source>
</evidence>
<sequence>MSNRNTKAIISLAKNKTKEKEDIVLNEIKKMERNKEKISIYSVAKRTGVSRSFLYNNKKLFCQIDKYRNAKDKNNRNERSSQVIIKALQMKVKQLERQNNNLMNSNYKNKYFKLLDENKELKKQLQKAYKY</sequence>
<dbReference type="RefSeq" id="WP_119970357.1">
    <property type="nucleotide sequence ID" value="NZ_CP032416.1"/>
</dbReference>
<dbReference type="OrthoDB" id="1707883at2"/>
<dbReference type="Pfam" id="PF19776">
    <property type="entry name" value="DUF6262"/>
    <property type="match status" value="1"/>
</dbReference>
<dbReference type="EMBL" id="CP032416">
    <property type="protein sequence ID" value="AYD39585.1"/>
    <property type="molecule type" value="Genomic_DNA"/>
</dbReference>
<organism evidence="2 3">
    <name type="scientific">Clostridium fermenticellae</name>
    <dbReference type="NCBI Taxonomy" id="2068654"/>
    <lineage>
        <taxon>Bacteria</taxon>
        <taxon>Bacillati</taxon>
        <taxon>Bacillota</taxon>
        <taxon>Clostridia</taxon>
        <taxon>Eubacteriales</taxon>
        <taxon>Clostridiaceae</taxon>
        <taxon>Clostridium</taxon>
    </lineage>
</organism>
<dbReference type="AlphaFoldDB" id="A0A386H216"/>